<comment type="caution">
    <text evidence="1">The sequence shown here is derived from an EMBL/GenBank/DDBJ whole genome shotgun (WGS) entry which is preliminary data.</text>
</comment>
<name>A0ACC0VWT7_9STRA</name>
<organism evidence="1 2">
    <name type="scientific">Peronosclerospora sorghi</name>
    <dbReference type="NCBI Taxonomy" id="230839"/>
    <lineage>
        <taxon>Eukaryota</taxon>
        <taxon>Sar</taxon>
        <taxon>Stramenopiles</taxon>
        <taxon>Oomycota</taxon>
        <taxon>Peronosporomycetes</taxon>
        <taxon>Peronosporales</taxon>
        <taxon>Peronosporaceae</taxon>
        <taxon>Peronosclerospora</taxon>
    </lineage>
</organism>
<evidence type="ECO:0000313" key="1">
    <source>
        <dbReference type="EMBL" id="KAI9910216.1"/>
    </source>
</evidence>
<protein>
    <submittedName>
        <fullName evidence="1">Uncharacterized protein</fullName>
    </submittedName>
</protein>
<dbReference type="Proteomes" id="UP001163321">
    <property type="component" value="Chromosome 6"/>
</dbReference>
<gene>
    <name evidence="1" type="ORF">PsorP6_010513</name>
</gene>
<sequence length="114" mass="12587">MRLGHAELMNRACGISWDARDERQLVPELWTAVYPGKVKELSLAGCAVGEVKDFRGAPEAAAVPYPSVMPESIPNAVGARQTHRGREDAGAGRWDFCLRLRFTDLLMDEFEGVV</sequence>
<accession>A0ACC0VWT7</accession>
<reference evidence="1 2" key="1">
    <citation type="journal article" date="2022" name="bioRxiv">
        <title>The genome of the oomycete Peronosclerospora sorghi, a cosmopolitan pathogen of maize and sorghum, is inflated with dispersed pseudogenes.</title>
        <authorList>
            <person name="Fletcher K."/>
            <person name="Martin F."/>
            <person name="Isakeit T."/>
            <person name="Cavanaugh K."/>
            <person name="Magill C."/>
            <person name="Michelmore R."/>
        </authorList>
    </citation>
    <scope>NUCLEOTIDE SEQUENCE [LARGE SCALE GENOMIC DNA]</scope>
    <source>
        <strain evidence="1">P6</strain>
    </source>
</reference>
<proteinExistence type="predicted"/>
<evidence type="ECO:0000313" key="2">
    <source>
        <dbReference type="Proteomes" id="UP001163321"/>
    </source>
</evidence>
<dbReference type="EMBL" id="CM047585">
    <property type="protein sequence ID" value="KAI9910216.1"/>
    <property type="molecule type" value="Genomic_DNA"/>
</dbReference>
<keyword evidence="2" id="KW-1185">Reference proteome</keyword>